<gene>
    <name evidence="1" type="ORF">DFQ00_101457</name>
</gene>
<reference evidence="1 2" key="1">
    <citation type="submission" date="2018-06" db="EMBL/GenBank/DDBJ databases">
        <title>Genomic Encyclopedia of Type Strains, Phase III (KMG-III): the genomes of soil and plant-associated and newly described type strains.</title>
        <authorList>
            <person name="Whitman W."/>
        </authorList>
    </citation>
    <scope>NUCLEOTIDE SEQUENCE [LARGE SCALE GENOMIC DNA]</scope>
    <source>
        <strain evidence="1 2">CECT 7022</strain>
    </source>
</reference>
<organism evidence="1 2">
    <name type="scientific">Paenibacillus barcinonensis</name>
    <dbReference type="NCBI Taxonomy" id="198119"/>
    <lineage>
        <taxon>Bacteria</taxon>
        <taxon>Bacillati</taxon>
        <taxon>Bacillota</taxon>
        <taxon>Bacilli</taxon>
        <taxon>Bacillales</taxon>
        <taxon>Paenibacillaceae</taxon>
        <taxon>Paenibacillus</taxon>
    </lineage>
</organism>
<comment type="caution">
    <text evidence="1">The sequence shown here is derived from an EMBL/GenBank/DDBJ whole genome shotgun (WGS) entry which is preliminary data.</text>
</comment>
<dbReference type="EMBL" id="QJSW01000001">
    <property type="protein sequence ID" value="PYE52519.1"/>
    <property type="molecule type" value="Genomic_DNA"/>
</dbReference>
<evidence type="ECO:0000313" key="2">
    <source>
        <dbReference type="Proteomes" id="UP000247790"/>
    </source>
</evidence>
<name>A0A2V4VQX2_PAEBA</name>
<dbReference type="Proteomes" id="UP000247790">
    <property type="component" value="Unassembled WGS sequence"/>
</dbReference>
<dbReference type="AlphaFoldDB" id="A0A2V4VQX2"/>
<proteinExistence type="predicted"/>
<protein>
    <submittedName>
        <fullName evidence="1">Uncharacterized protein</fullName>
    </submittedName>
</protein>
<accession>A0A2V4VQX2</accession>
<sequence>MLNTEIGRIVRRQMESTQASVRDKAVTVFAKELFMNGYDVSTYRQMD</sequence>
<evidence type="ECO:0000313" key="1">
    <source>
        <dbReference type="EMBL" id="PYE52519.1"/>
    </source>
</evidence>